<dbReference type="InterPro" id="IPR035994">
    <property type="entry name" value="Nucleoside_phosphorylase_sf"/>
</dbReference>
<reference evidence="2 3" key="1">
    <citation type="journal article" date="2016" name="Genome Announc.">
        <title>First Complete Genome Sequence of a Subdivision 6 Acidobacterium Strain.</title>
        <authorList>
            <person name="Huang S."/>
            <person name="Vieira S."/>
            <person name="Bunk B."/>
            <person name="Riedel T."/>
            <person name="Sproer C."/>
            <person name="Overmann J."/>
        </authorList>
    </citation>
    <scope>NUCLEOTIDE SEQUENCE [LARGE SCALE GENOMIC DNA]</scope>
    <source>
        <strain evidence="3">DSM 100886 HEG_-6_39</strain>
    </source>
</reference>
<feature type="domain" description="Nucleoside phosphorylase" evidence="1">
    <location>
        <begin position="127"/>
        <end position="185"/>
    </location>
</feature>
<keyword evidence="3" id="KW-1185">Reference proteome</keyword>
<dbReference type="PANTHER" id="PTHR46832:SF1">
    <property type="entry name" value="5'-METHYLTHIOADENOSINE_S-ADENOSYLHOMOCYSTEINE NUCLEOSIDASE"/>
    <property type="match status" value="1"/>
</dbReference>
<dbReference type="GO" id="GO:0009116">
    <property type="term" value="P:nucleoside metabolic process"/>
    <property type="evidence" value="ECO:0007669"/>
    <property type="project" value="InterPro"/>
</dbReference>
<evidence type="ECO:0000313" key="3">
    <source>
        <dbReference type="Proteomes" id="UP000076079"/>
    </source>
</evidence>
<dbReference type="Proteomes" id="UP000076079">
    <property type="component" value="Chromosome"/>
</dbReference>
<dbReference type="PANTHER" id="PTHR46832">
    <property type="entry name" value="5'-METHYLTHIOADENOSINE/S-ADENOSYLHOMOCYSTEINE NUCLEOSIDASE"/>
    <property type="match status" value="1"/>
</dbReference>
<dbReference type="KEGG" id="abac:LuPra_05981"/>
<dbReference type="Pfam" id="PF01048">
    <property type="entry name" value="PNP_UDP_1"/>
    <property type="match status" value="2"/>
</dbReference>
<dbReference type="STRING" id="1855912.LuPra_05981"/>
<gene>
    <name evidence="2" type="ORF">LuPra_05981</name>
</gene>
<dbReference type="InterPro" id="IPR000845">
    <property type="entry name" value="Nucleoside_phosphorylase_d"/>
</dbReference>
<proteinExistence type="predicted"/>
<dbReference type="EMBL" id="CP015136">
    <property type="protein sequence ID" value="AMY12699.1"/>
    <property type="molecule type" value="Genomic_DNA"/>
</dbReference>
<dbReference type="GO" id="GO:0005829">
    <property type="term" value="C:cytosol"/>
    <property type="evidence" value="ECO:0007669"/>
    <property type="project" value="TreeGrafter"/>
</dbReference>
<dbReference type="GO" id="GO:0008930">
    <property type="term" value="F:methylthioadenosine nucleosidase activity"/>
    <property type="evidence" value="ECO:0007669"/>
    <property type="project" value="TreeGrafter"/>
</dbReference>
<accession>A0A143PY28</accession>
<evidence type="ECO:0000259" key="1">
    <source>
        <dbReference type="Pfam" id="PF01048"/>
    </source>
</evidence>
<dbReference type="OrthoDB" id="9788270at2"/>
<dbReference type="GO" id="GO:0008782">
    <property type="term" value="F:adenosylhomocysteine nucleosidase activity"/>
    <property type="evidence" value="ECO:0007669"/>
    <property type="project" value="TreeGrafter"/>
</dbReference>
<name>A0A143PY28_LUTPR</name>
<reference evidence="3" key="2">
    <citation type="submission" date="2016-04" db="EMBL/GenBank/DDBJ databases">
        <title>First Complete Genome Sequence of a Subdivision 6 Acidobacterium.</title>
        <authorList>
            <person name="Huang S."/>
            <person name="Vieira S."/>
            <person name="Bunk B."/>
            <person name="Riedel T."/>
            <person name="Sproeer C."/>
            <person name="Overmann J."/>
        </authorList>
    </citation>
    <scope>NUCLEOTIDE SEQUENCE [LARGE SCALE GENOMIC DNA]</scope>
    <source>
        <strain evidence="3">DSM 100886 HEG_-6_39</strain>
    </source>
</reference>
<evidence type="ECO:0000313" key="2">
    <source>
        <dbReference type="EMBL" id="AMY12699.1"/>
    </source>
</evidence>
<feature type="domain" description="Nucleoside phosphorylase" evidence="1">
    <location>
        <begin position="27"/>
        <end position="104"/>
    </location>
</feature>
<dbReference type="SUPFAM" id="SSF53167">
    <property type="entry name" value="Purine and uridine phosphorylases"/>
    <property type="match status" value="1"/>
</dbReference>
<protein>
    <submittedName>
        <fullName evidence="2">5'-methylthioadenosine/S-adenosylhomocysteine nucleosidase</fullName>
    </submittedName>
</protein>
<organism evidence="2 3">
    <name type="scientific">Luteitalea pratensis</name>
    <dbReference type="NCBI Taxonomy" id="1855912"/>
    <lineage>
        <taxon>Bacteria</taxon>
        <taxon>Pseudomonadati</taxon>
        <taxon>Acidobacteriota</taxon>
        <taxon>Vicinamibacteria</taxon>
        <taxon>Vicinamibacterales</taxon>
        <taxon>Vicinamibacteraceae</taxon>
        <taxon>Luteitalea</taxon>
    </lineage>
</organism>
<dbReference type="RefSeq" id="WP_157899849.1">
    <property type="nucleotide sequence ID" value="NZ_CP015136.1"/>
</dbReference>
<dbReference type="AlphaFoldDB" id="A0A143PY28"/>
<sequence length="190" mass="19621">MTNISRILVVAATDRELAAAAGWRTLCCGVGPVDAAAATAAAVALARPVAILHIGIAGTRRARALPPATLVIGTEARYHDLSVPSHLAPSVVVTSPTLVAAAARAFPDAPRLAIGTSGRIGGTIDTDVEAMEGYAVLRAAQMAGVPAIEVRVISNEIEQEDRKLWQFEAAFAAVHAATPRLVEEVARCAS</sequence>
<dbReference type="Gene3D" id="3.40.50.1580">
    <property type="entry name" value="Nucleoside phosphorylase domain"/>
    <property type="match status" value="1"/>
</dbReference>
<dbReference type="GO" id="GO:0019284">
    <property type="term" value="P:L-methionine salvage from S-adenosylmethionine"/>
    <property type="evidence" value="ECO:0007669"/>
    <property type="project" value="TreeGrafter"/>
</dbReference>